<organism evidence="1 2">
    <name type="scientific">Thioclava electrotropha</name>
    <dbReference type="NCBI Taxonomy" id="1549850"/>
    <lineage>
        <taxon>Bacteria</taxon>
        <taxon>Pseudomonadati</taxon>
        <taxon>Pseudomonadota</taxon>
        <taxon>Alphaproteobacteria</taxon>
        <taxon>Rhodobacterales</taxon>
        <taxon>Paracoccaceae</taxon>
        <taxon>Thioclava</taxon>
    </lineage>
</organism>
<reference evidence="1 2" key="1">
    <citation type="submission" date="2020-05" db="EMBL/GenBank/DDBJ databases">
        <title>Thioclava electrotropha strain Elox9 finished genome.</title>
        <authorList>
            <person name="Rowe A.R."/>
            <person name="Wilbanks E.G."/>
        </authorList>
    </citation>
    <scope>NUCLEOTIDE SEQUENCE [LARGE SCALE GENOMIC DNA]</scope>
    <source>
        <strain evidence="1 2">Elox9</strain>
    </source>
</reference>
<gene>
    <name evidence="1" type="ORF">AKL02_003275</name>
</gene>
<dbReference type="EMBL" id="CP053562">
    <property type="protein sequence ID" value="QPZ90004.1"/>
    <property type="molecule type" value="Genomic_DNA"/>
</dbReference>
<accession>A0ABX6YQD2</accession>
<dbReference type="InterPro" id="IPR011009">
    <property type="entry name" value="Kinase-like_dom_sf"/>
</dbReference>
<dbReference type="SUPFAM" id="SSF56112">
    <property type="entry name" value="Protein kinase-like (PK-like)"/>
    <property type="match status" value="1"/>
</dbReference>
<evidence type="ECO:0000313" key="2">
    <source>
        <dbReference type="Proteomes" id="UP000192422"/>
    </source>
</evidence>
<evidence type="ECO:0008006" key="3">
    <source>
        <dbReference type="Google" id="ProtNLM"/>
    </source>
</evidence>
<proteinExistence type="predicted"/>
<name>A0ABX6YQD2_9RHOB</name>
<dbReference type="Proteomes" id="UP000192422">
    <property type="component" value="Chromosome"/>
</dbReference>
<dbReference type="Gene3D" id="3.90.1200.10">
    <property type="match status" value="1"/>
</dbReference>
<evidence type="ECO:0000313" key="1">
    <source>
        <dbReference type="EMBL" id="QPZ90004.1"/>
    </source>
</evidence>
<dbReference type="RefSeq" id="WP_083080361.1">
    <property type="nucleotide sequence ID" value="NZ_CP053562.1"/>
</dbReference>
<keyword evidence="2" id="KW-1185">Reference proteome</keyword>
<protein>
    <recommendedName>
        <fullName evidence="3">Aminoglycoside phosphotransferase domain-containing protein</fullName>
    </recommendedName>
</protein>
<sequence length="389" mass="43230">MINLVPLFGPRSATGQTTAFRLFPRRGAERWMLETRFRRPWHLETWPQANRRAKVIYRAARLLGDLGLNLPSRRITLSIGNDSLYAQLRGRFDALGIFLGTPGPNRKVVVFARGREGAWFIKVPIGETSAALAQTEASVLDTLAGDPNLSPLVPRCLWIDEALAIEDVRAAGAIFAPLDPGEVLRVHALLFARSRSDIPLADLVRRWTASEAEATPHGHPGTARAIAAARAAARSFLGSLAPDTAVECYEAHGDFTRWNVLRAADGSARIIDWELFGVRPKFFDPFHYLVSQAILVDRLPAPAILERAERLAEGADSLDIYSRWLYFGLYVAGQVCYYSGIYERQTEFYAQAFWQLETWTELLEMLCARPPGDANRLGPGAPKNFGNAQ</sequence>